<dbReference type="GO" id="GO:0003677">
    <property type="term" value="F:DNA binding"/>
    <property type="evidence" value="ECO:0007669"/>
    <property type="project" value="InterPro"/>
</dbReference>
<dbReference type="InterPro" id="IPR027417">
    <property type="entry name" value="P-loop_NTPase"/>
</dbReference>
<evidence type="ECO:0000256" key="1">
    <source>
        <dbReference type="ARBA" id="ARBA00022737"/>
    </source>
</evidence>
<dbReference type="AlphaFoldDB" id="A0A229SLM1"/>
<evidence type="ECO:0000313" key="7">
    <source>
        <dbReference type="Proteomes" id="UP000215199"/>
    </source>
</evidence>
<feature type="domain" description="HTH cro/C1-type" evidence="5">
    <location>
        <begin position="11"/>
        <end position="66"/>
    </location>
</feature>
<dbReference type="InterPro" id="IPR019734">
    <property type="entry name" value="TPR_rpt"/>
</dbReference>
<protein>
    <submittedName>
        <fullName evidence="6">Tetratricopeptide repeat protein</fullName>
    </submittedName>
</protein>
<keyword evidence="1" id="KW-0677">Repeat</keyword>
<evidence type="ECO:0000256" key="3">
    <source>
        <dbReference type="PROSITE-ProRule" id="PRU00339"/>
    </source>
</evidence>
<dbReference type="InterPro" id="IPR013105">
    <property type="entry name" value="TPR_2"/>
</dbReference>
<dbReference type="PANTHER" id="PTHR47691:SF3">
    <property type="entry name" value="HTH-TYPE TRANSCRIPTIONAL REGULATOR RV0890C-RELATED"/>
    <property type="match status" value="1"/>
</dbReference>
<evidence type="ECO:0000259" key="5">
    <source>
        <dbReference type="PROSITE" id="PS50943"/>
    </source>
</evidence>
<dbReference type="Gene3D" id="1.10.260.40">
    <property type="entry name" value="lambda repressor-like DNA-binding domains"/>
    <property type="match status" value="1"/>
</dbReference>
<dbReference type="SMART" id="SM00530">
    <property type="entry name" value="HTH_XRE"/>
    <property type="match status" value="1"/>
</dbReference>
<feature type="repeat" description="TPR" evidence="3">
    <location>
        <begin position="539"/>
        <end position="572"/>
    </location>
</feature>
<proteinExistence type="predicted"/>
<dbReference type="SUPFAM" id="SSF52540">
    <property type="entry name" value="P-loop containing nucleoside triphosphate hydrolases"/>
    <property type="match status" value="1"/>
</dbReference>
<dbReference type="SMART" id="SM00028">
    <property type="entry name" value="TPR"/>
    <property type="match status" value="5"/>
</dbReference>
<evidence type="ECO:0000256" key="2">
    <source>
        <dbReference type="ARBA" id="ARBA00022803"/>
    </source>
</evidence>
<dbReference type="Pfam" id="PF13424">
    <property type="entry name" value="TPR_12"/>
    <property type="match status" value="1"/>
</dbReference>
<sequence>MRVADETGSVVRRLRLRAGLTQEGLAERSGVSVRTIRGIETGSRRNPQLASLVQLADALELSAGDRQDLLTSLVPATPAVTGPPLNATDEPVVVPRQLPAVPASFAGRRTELDRLDAVPAGTAVIAGPGGIGKTWLALNWAHRHRDRFLDGQLFVDLRGFSPDERPMDPDVAVRGFLDSLGVEPNRVPADPHARTALFRSLVAGKRLLIVLDNATGTGQVVPLLPGGDTCTVLVTSRARLVGLVAGHDAHLVLVGTLPDPEARALLARRLGTARITAEPAAVEEMIEFCGGFPLALGVLAGHAAIRPQLPLAALVTDLREMGLDLLDHDPAAGLPTVLSWSLRHLTTEQRTVFALLGIAPGPDIGLPAAASLTALPTARARKVVRALEEASLLTRDRHGRCAMHDLVRAYAITVAHDLAEPARQTALERVVDFYLHTANTADRLLNPHRRLQLDPPAPGTRPHPLSDAAAALAWLTAEHAHVLAAQHTAESQHRYRVVWQLAWTLYTFLVRRGYRDEVRTAWQTAVAATAHLPDPAARALAHRRLGRAYSRLGQHEDAISQLRRALDLTEDPTEQAHIHHAFAAAWERRADHRRALEHAQRALDLYHRLGFPLLEAHALTAIGSSAVHLGDYDTARQHCRTALVLCRRHHDPAGEADTLHTLGRAAHHASHHNQAVHYYEEALRLYGTLGNTTAGADTLADLGHSHIALGQYDHARAAWQQALQLYQGQHRDLDVQRVQQQLDTLHHFTGEPAPPPPVPSAATPPTSLPASGHSHDRSYWRC</sequence>
<dbReference type="CDD" id="cd00093">
    <property type="entry name" value="HTH_XRE"/>
    <property type="match status" value="1"/>
</dbReference>
<accession>A0A229SLM1</accession>
<dbReference type="InterPro" id="IPR036388">
    <property type="entry name" value="WH-like_DNA-bd_sf"/>
</dbReference>
<feature type="compositionally biased region" description="Low complexity" evidence="4">
    <location>
        <begin position="760"/>
        <end position="771"/>
    </location>
</feature>
<dbReference type="SUPFAM" id="SSF48452">
    <property type="entry name" value="TPR-like"/>
    <property type="match status" value="2"/>
</dbReference>
<dbReference type="GO" id="GO:0043531">
    <property type="term" value="F:ADP binding"/>
    <property type="evidence" value="ECO:0007669"/>
    <property type="project" value="InterPro"/>
</dbReference>
<dbReference type="Gene3D" id="3.40.50.300">
    <property type="entry name" value="P-loop containing nucleotide triphosphate hydrolases"/>
    <property type="match status" value="1"/>
</dbReference>
<reference evidence="7" key="1">
    <citation type="submission" date="2017-07" db="EMBL/GenBank/DDBJ databases">
        <title>Comparative genome mining reveals phylogenetic distribution patterns of secondary metabolites in Amycolatopsis.</title>
        <authorList>
            <person name="Adamek M."/>
            <person name="Alanjary M."/>
            <person name="Sales-Ortells H."/>
            <person name="Goodfellow M."/>
            <person name="Bull A.T."/>
            <person name="Kalinowski J."/>
            <person name="Ziemert N."/>
        </authorList>
    </citation>
    <scope>NUCLEOTIDE SEQUENCE [LARGE SCALE GENOMIC DNA]</scope>
    <source>
        <strain evidence="7">H5</strain>
    </source>
</reference>
<feature type="compositionally biased region" description="Basic and acidic residues" evidence="4">
    <location>
        <begin position="773"/>
        <end position="782"/>
    </location>
</feature>
<comment type="caution">
    <text evidence="6">The sequence shown here is derived from an EMBL/GenBank/DDBJ whole genome shotgun (WGS) entry which is preliminary data.</text>
</comment>
<dbReference type="Pfam" id="PF01381">
    <property type="entry name" value="HTH_3"/>
    <property type="match status" value="1"/>
</dbReference>
<dbReference type="EMBL" id="NMUL01000077">
    <property type="protein sequence ID" value="OXM59680.1"/>
    <property type="molecule type" value="Genomic_DNA"/>
</dbReference>
<dbReference type="InterPro" id="IPR001387">
    <property type="entry name" value="Cro/C1-type_HTH"/>
</dbReference>
<dbReference type="Pfam" id="PF07719">
    <property type="entry name" value="TPR_2"/>
    <property type="match status" value="2"/>
</dbReference>
<keyword evidence="2 3" id="KW-0802">TPR repeat</keyword>
<evidence type="ECO:0000256" key="4">
    <source>
        <dbReference type="SAM" id="MobiDB-lite"/>
    </source>
</evidence>
<dbReference type="SUPFAM" id="SSF47413">
    <property type="entry name" value="lambda repressor-like DNA-binding domains"/>
    <property type="match status" value="1"/>
</dbReference>
<organism evidence="6 7">
    <name type="scientific">Amycolatopsis vastitatis</name>
    <dbReference type="NCBI Taxonomy" id="1905142"/>
    <lineage>
        <taxon>Bacteria</taxon>
        <taxon>Bacillati</taxon>
        <taxon>Actinomycetota</taxon>
        <taxon>Actinomycetes</taxon>
        <taxon>Pseudonocardiales</taxon>
        <taxon>Pseudonocardiaceae</taxon>
        <taxon>Amycolatopsis</taxon>
    </lineage>
</organism>
<feature type="region of interest" description="Disordered" evidence="4">
    <location>
        <begin position="747"/>
        <end position="782"/>
    </location>
</feature>
<gene>
    <name evidence="6" type="ORF">CF165_46665</name>
</gene>
<dbReference type="PROSITE" id="PS50293">
    <property type="entry name" value="TPR_REGION"/>
    <property type="match status" value="1"/>
</dbReference>
<dbReference type="InterPro" id="IPR011990">
    <property type="entry name" value="TPR-like_helical_dom_sf"/>
</dbReference>
<name>A0A229SLM1_9PSEU</name>
<dbReference type="PRINTS" id="PR00364">
    <property type="entry name" value="DISEASERSIST"/>
</dbReference>
<dbReference type="PROSITE" id="PS50943">
    <property type="entry name" value="HTH_CROC1"/>
    <property type="match status" value="1"/>
</dbReference>
<feature type="repeat" description="TPR" evidence="3">
    <location>
        <begin position="696"/>
        <end position="729"/>
    </location>
</feature>
<dbReference type="Gene3D" id="1.10.10.10">
    <property type="entry name" value="Winged helix-like DNA-binding domain superfamily/Winged helix DNA-binding domain"/>
    <property type="match status" value="1"/>
</dbReference>
<dbReference type="PROSITE" id="PS50005">
    <property type="entry name" value="TPR"/>
    <property type="match status" value="2"/>
</dbReference>
<keyword evidence="7" id="KW-1185">Reference proteome</keyword>
<evidence type="ECO:0000313" key="6">
    <source>
        <dbReference type="EMBL" id="OXM59680.1"/>
    </source>
</evidence>
<dbReference type="Gene3D" id="1.25.40.10">
    <property type="entry name" value="Tetratricopeptide repeat domain"/>
    <property type="match status" value="2"/>
</dbReference>
<dbReference type="Proteomes" id="UP000215199">
    <property type="component" value="Unassembled WGS sequence"/>
</dbReference>
<dbReference type="PANTHER" id="PTHR47691">
    <property type="entry name" value="REGULATOR-RELATED"/>
    <property type="match status" value="1"/>
</dbReference>
<dbReference type="InterPro" id="IPR010982">
    <property type="entry name" value="Lambda_DNA-bd_dom_sf"/>
</dbReference>